<dbReference type="RefSeq" id="WP_091115325.1">
    <property type="nucleotide sequence ID" value="NZ_BKAF01000017.1"/>
</dbReference>
<gene>
    <name evidence="1" type="ORF">SAMN05216561_11417</name>
</gene>
<dbReference type="STRING" id="1005945.SAMN05216561_11417"/>
<dbReference type="AlphaFoldDB" id="A0A1I3LLS0"/>
<dbReference type="EMBL" id="FOQG01000014">
    <property type="protein sequence ID" value="SFI85490.1"/>
    <property type="molecule type" value="Genomic_DNA"/>
</dbReference>
<protein>
    <submittedName>
        <fullName evidence="1">Uncharacterized protein</fullName>
    </submittedName>
</protein>
<name>A0A1I3LLS0_9ACTN</name>
<dbReference type="Proteomes" id="UP000198649">
    <property type="component" value="Unassembled WGS sequence"/>
</dbReference>
<evidence type="ECO:0000313" key="2">
    <source>
        <dbReference type="Proteomes" id="UP000198649"/>
    </source>
</evidence>
<reference evidence="1 2" key="1">
    <citation type="submission" date="2016-10" db="EMBL/GenBank/DDBJ databases">
        <authorList>
            <person name="de Groot N.N."/>
        </authorList>
    </citation>
    <scope>NUCLEOTIDE SEQUENCE [LARGE SCALE GENOMIC DNA]</scope>
    <source>
        <strain evidence="1 2">CGMCC 1.11156</strain>
    </source>
</reference>
<accession>A0A1I3LLS0</accession>
<evidence type="ECO:0000313" key="1">
    <source>
        <dbReference type="EMBL" id="SFI85490.1"/>
    </source>
</evidence>
<proteinExistence type="predicted"/>
<keyword evidence="2" id="KW-1185">Reference proteome</keyword>
<organism evidence="1 2">
    <name type="scientific">Nocardioides psychrotolerans</name>
    <dbReference type="NCBI Taxonomy" id="1005945"/>
    <lineage>
        <taxon>Bacteria</taxon>
        <taxon>Bacillati</taxon>
        <taxon>Actinomycetota</taxon>
        <taxon>Actinomycetes</taxon>
        <taxon>Propionibacteriales</taxon>
        <taxon>Nocardioidaceae</taxon>
        <taxon>Nocardioides</taxon>
    </lineage>
</organism>
<sequence length="78" mass="8503">MPTTYAVAFHARRGTGSVEITVPDNAEPLDYLAHQIARELDLMRFEIQIGSDSGHIRLVGDDGPGTAFSFTPLQTKDS</sequence>